<feature type="compositionally biased region" description="Pro residues" evidence="2">
    <location>
        <begin position="357"/>
        <end position="421"/>
    </location>
</feature>
<evidence type="ECO:0000256" key="1">
    <source>
        <dbReference type="ARBA" id="ARBA00023002"/>
    </source>
</evidence>
<dbReference type="GO" id="GO:0004497">
    <property type="term" value="F:monooxygenase activity"/>
    <property type="evidence" value="ECO:0007669"/>
    <property type="project" value="TreeGrafter"/>
</dbReference>
<protein>
    <submittedName>
        <fullName evidence="3">Cation diffusion facilitator CzcD-associated flavoprotein CzcO</fullName>
    </submittedName>
</protein>
<dbReference type="AlphaFoldDB" id="A0A7W4VX55"/>
<dbReference type="GO" id="GO:0050660">
    <property type="term" value="F:flavin adenine dinucleotide binding"/>
    <property type="evidence" value="ECO:0007669"/>
    <property type="project" value="TreeGrafter"/>
</dbReference>
<dbReference type="InterPro" id="IPR036188">
    <property type="entry name" value="FAD/NAD-bd_sf"/>
</dbReference>
<organism evidence="3 4">
    <name type="scientific">Nocardioides soli</name>
    <dbReference type="NCBI Taxonomy" id="1036020"/>
    <lineage>
        <taxon>Bacteria</taxon>
        <taxon>Bacillati</taxon>
        <taxon>Actinomycetota</taxon>
        <taxon>Actinomycetes</taxon>
        <taxon>Propionibacteriales</taxon>
        <taxon>Nocardioidaceae</taxon>
        <taxon>Nocardioides</taxon>
    </lineage>
</organism>
<gene>
    <name evidence="3" type="ORF">FHU40_003123</name>
</gene>
<dbReference type="PANTHER" id="PTHR43539">
    <property type="entry name" value="FLAVIN-BINDING MONOOXYGENASE-LIKE PROTEIN (AFU_ORTHOLOGUE AFUA_4G09220)"/>
    <property type="match status" value="1"/>
</dbReference>
<dbReference type="Gene3D" id="3.50.50.60">
    <property type="entry name" value="FAD/NAD(P)-binding domain"/>
    <property type="match status" value="1"/>
</dbReference>
<dbReference type="Proteomes" id="UP000589626">
    <property type="component" value="Unassembled WGS sequence"/>
</dbReference>
<proteinExistence type="predicted"/>
<keyword evidence="1" id="KW-0560">Oxidoreductase</keyword>
<evidence type="ECO:0000313" key="4">
    <source>
        <dbReference type="Proteomes" id="UP000589626"/>
    </source>
</evidence>
<accession>A0A7W4VX55</accession>
<dbReference type="Pfam" id="PF13738">
    <property type="entry name" value="Pyr_redox_3"/>
    <property type="match status" value="1"/>
</dbReference>
<evidence type="ECO:0000256" key="2">
    <source>
        <dbReference type="SAM" id="MobiDB-lite"/>
    </source>
</evidence>
<reference evidence="3 4" key="1">
    <citation type="submission" date="2020-08" db="EMBL/GenBank/DDBJ databases">
        <title>Sequencing the genomes of 1000 actinobacteria strains.</title>
        <authorList>
            <person name="Klenk H.-P."/>
        </authorList>
    </citation>
    <scope>NUCLEOTIDE SEQUENCE [LARGE SCALE GENOMIC DNA]</scope>
    <source>
        <strain evidence="3 4">DSM 105498</strain>
    </source>
</reference>
<dbReference type="PRINTS" id="PR00469">
    <property type="entry name" value="PNDRDTASEII"/>
</dbReference>
<dbReference type="PANTHER" id="PTHR43539:SF78">
    <property type="entry name" value="FLAVIN-CONTAINING MONOOXYGENASE"/>
    <property type="match status" value="1"/>
</dbReference>
<dbReference type="SUPFAM" id="SSF51905">
    <property type="entry name" value="FAD/NAD(P)-binding domain"/>
    <property type="match status" value="1"/>
</dbReference>
<keyword evidence="4" id="KW-1185">Reference proteome</keyword>
<dbReference type="InterPro" id="IPR050982">
    <property type="entry name" value="Auxin_biosynth/cation_transpt"/>
</dbReference>
<dbReference type="EMBL" id="JACHWR010000002">
    <property type="protein sequence ID" value="MBB3043305.1"/>
    <property type="molecule type" value="Genomic_DNA"/>
</dbReference>
<name>A0A7W4VX55_9ACTN</name>
<evidence type="ECO:0000313" key="3">
    <source>
        <dbReference type="EMBL" id="MBB3043305.1"/>
    </source>
</evidence>
<comment type="caution">
    <text evidence="3">The sequence shown here is derived from an EMBL/GenBank/DDBJ whole genome shotgun (WGS) entry which is preliminary data.</text>
</comment>
<sequence length="430" mass="46588">MEILDSVVIGAGQAGLSTSYHLKRRGLSHVVLDANAAPGGAWQHRWDSLSMHDVHGVAALPDADSPTGEQGRANVVIPAYFGSYEREHDLPVLRPVRVDRVESAGDLLVVRAGNRSWTTRTIVNATGTWSQPHLPYYPGIGSFRGEQLHTRHYPGPEHFRGRRVVVVGGGASAVQLLGEIAPVAADTLWVTRREPVWRTDDFTPDRGREAVALVEDRVRRGLPPTSVVSVTGLALREQEREAERLGAYRRRPMFTRIEPGGVRMPDPPSDDGVLWPADVIVWATGFRPAIAHLAPLRLRSERGGIQLDRGGTTAVADPRVQLVGYGPSASTIGANRAGRAAARGVAAWVSRQAPERLPQPPGRQAPERLPQPPGRQAPERLPQPPGRQAPERLPQPPGRQAPERLPQPPGRQAPERLPQPPAVVSSASSA</sequence>
<dbReference type="PRINTS" id="PR00368">
    <property type="entry name" value="FADPNR"/>
</dbReference>
<feature type="region of interest" description="Disordered" evidence="2">
    <location>
        <begin position="352"/>
        <end position="430"/>
    </location>
</feature>
<dbReference type="RefSeq" id="WP_343057880.1">
    <property type="nucleotide sequence ID" value="NZ_JACHWR010000002.1"/>
</dbReference>